<dbReference type="Gramene" id="PNW87262">
    <property type="protein sequence ID" value="PNW87262"/>
    <property type="gene ID" value="CHLRE_02g115550v5"/>
</dbReference>
<sequence>MMSTAVTSLNIPARSRSLETMADAEEIFKVVRAAPADLHLPLFEQFWKLQAQVAAAGKEVTAMAKEVTAMAKEKAAKADEVTAMAKEKAAKADEVTAMAKELAKTREQLVAALYASGVVNARSFLEHVVSMWRMEQPGGSEKKRVEVIKDGLKERPDLVACLLRGVPSWTHANTKEEKKVESMAENLEAIFKYTSNDIHLFNPAKGLILRRDAHNGPILAALACVAQSMAVPCHIEDEKEDTSIETKDNNAPSA</sequence>
<evidence type="ECO:0000313" key="1">
    <source>
        <dbReference type="EMBL" id="PNW87262.1"/>
    </source>
</evidence>
<gene>
    <name evidence="1" type="ORF">CHLRE_02g115550v5</name>
</gene>
<dbReference type="RefSeq" id="XP_042927594.1">
    <property type="nucleotide sequence ID" value="XM_043059960.1"/>
</dbReference>
<dbReference type="KEGG" id="cre:CHLRE_02g115550v5"/>
<organism evidence="1 2">
    <name type="scientific">Chlamydomonas reinhardtii</name>
    <name type="common">Chlamydomonas smithii</name>
    <dbReference type="NCBI Taxonomy" id="3055"/>
    <lineage>
        <taxon>Eukaryota</taxon>
        <taxon>Viridiplantae</taxon>
        <taxon>Chlorophyta</taxon>
        <taxon>core chlorophytes</taxon>
        <taxon>Chlorophyceae</taxon>
        <taxon>CS clade</taxon>
        <taxon>Chlamydomonadales</taxon>
        <taxon>Chlamydomonadaceae</taxon>
        <taxon>Chlamydomonas</taxon>
    </lineage>
</organism>
<dbReference type="PaxDb" id="3055-EDP07578"/>
<name>A0A2K3E391_CHLRE</name>
<dbReference type="GeneID" id="5725433"/>
<dbReference type="ExpressionAtlas" id="A0A2K3E391">
    <property type="expression patterns" value="baseline and differential"/>
</dbReference>
<proteinExistence type="predicted"/>
<accession>A0A2K3E391</accession>
<dbReference type="Proteomes" id="UP000006906">
    <property type="component" value="Chromosome 2"/>
</dbReference>
<dbReference type="AlphaFoldDB" id="A0A2K3E391"/>
<dbReference type="OrthoDB" id="541717at2759"/>
<evidence type="ECO:0000313" key="2">
    <source>
        <dbReference type="Proteomes" id="UP000006906"/>
    </source>
</evidence>
<dbReference type="InParanoid" id="A0A2K3E391"/>
<reference evidence="1 2" key="1">
    <citation type="journal article" date="2007" name="Science">
        <title>The Chlamydomonas genome reveals the evolution of key animal and plant functions.</title>
        <authorList>
            <person name="Merchant S.S."/>
            <person name="Prochnik S.E."/>
            <person name="Vallon O."/>
            <person name="Harris E.H."/>
            <person name="Karpowicz S.J."/>
            <person name="Witman G.B."/>
            <person name="Terry A."/>
            <person name="Salamov A."/>
            <person name="Fritz-Laylin L.K."/>
            <person name="Marechal-Drouard L."/>
            <person name="Marshall W.F."/>
            <person name="Qu L.H."/>
            <person name="Nelson D.R."/>
            <person name="Sanderfoot A.A."/>
            <person name="Spalding M.H."/>
            <person name="Kapitonov V.V."/>
            <person name="Ren Q."/>
            <person name="Ferris P."/>
            <person name="Lindquist E."/>
            <person name="Shapiro H."/>
            <person name="Lucas S.M."/>
            <person name="Grimwood J."/>
            <person name="Schmutz J."/>
            <person name="Cardol P."/>
            <person name="Cerutti H."/>
            <person name="Chanfreau G."/>
            <person name="Chen C.L."/>
            <person name="Cognat V."/>
            <person name="Croft M.T."/>
            <person name="Dent R."/>
            <person name="Dutcher S."/>
            <person name="Fernandez E."/>
            <person name="Fukuzawa H."/>
            <person name="Gonzalez-Ballester D."/>
            <person name="Gonzalez-Halphen D."/>
            <person name="Hallmann A."/>
            <person name="Hanikenne M."/>
            <person name="Hippler M."/>
            <person name="Inwood W."/>
            <person name="Jabbari K."/>
            <person name="Kalanon M."/>
            <person name="Kuras R."/>
            <person name="Lefebvre P.A."/>
            <person name="Lemaire S.D."/>
            <person name="Lobanov A.V."/>
            <person name="Lohr M."/>
            <person name="Manuell A."/>
            <person name="Meier I."/>
            <person name="Mets L."/>
            <person name="Mittag M."/>
            <person name="Mittelmeier T."/>
            <person name="Moroney J.V."/>
            <person name="Moseley J."/>
            <person name="Napoli C."/>
            <person name="Nedelcu A.M."/>
            <person name="Niyogi K."/>
            <person name="Novoselov S.V."/>
            <person name="Paulsen I.T."/>
            <person name="Pazour G."/>
            <person name="Purton S."/>
            <person name="Ral J.P."/>
            <person name="Riano-Pachon D.M."/>
            <person name="Riekhof W."/>
            <person name="Rymarquis L."/>
            <person name="Schroda M."/>
            <person name="Stern D."/>
            <person name="Umen J."/>
            <person name="Willows R."/>
            <person name="Wilson N."/>
            <person name="Zimmer S.L."/>
            <person name="Allmer J."/>
            <person name="Balk J."/>
            <person name="Bisova K."/>
            <person name="Chen C.J."/>
            <person name="Elias M."/>
            <person name="Gendler K."/>
            <person name="Hauser C."/>
            <person name="Lamb M.R."/>
            <person name="Ledford H."/>
            <person name="Long J.C."/>
            <person name="Minagawa J."/>
            <person name="Page M.D."/>
            <person name="Pan J."/>
            <person name="Pootakham W."/>
            <person name="Roje S."/>
            <person name="Rose A."/>
            <person name="Stahlberg E."/>
            <person name="Terauchi A.M."/>
            <person name="Yang P."/>
            <person name="Ball S."/>
            <person name="Bowler C."/>
            <person name="Dieckmann C.L."/>
            <person name="Gladyshev V.N."/>
            <person name="Green P."/>
            <person name="Jorgensen R."/>
            <person name="Mayfield S."/>
            <person name="Mueller-Roeber B."/>
            <person name="Rajamani S."/>
            <person name="Sayre R.T."/>
            <person name="Brokstein P."/>
            <person name="Dubchak I."/>
            <person name="Goodstein D."/>
            <person name="Hornick L."/>
            <person name="Huang Y.W."/>
            <person name="Jhaveri J."/>
            <person name="Luo Y."/>
            <person name="Martinez D."/>
            <person name="Ngau W.C."/>
            <person name="Otillar B."/>
            <person name="Poliakov A."/>
            <person name="Porter A."/>
            <person name="Szajkowski L."/>
            <person name="Werner G."/>
            <person name="Zhou K."/>
            <person name="Grigoriev I.V."/>
            <person name="Rokhsar D.S."/>
            <person name="Grossman A.R."/>
        </authorList>
    </citation>
    <scope>NUCLEOTIDE SEQUENCE [LARGE SCALE GENOMIC DNA]</scope>
    <source>
        <strain evidence="2">CC-503</strain>
    </source>
</reference>
<dbReference type="EMBL" id="CM008963">
    <property type="protein sequence ID" value="PNW87262.1"/>
    <property type="molecule type" value="Genomic_DNA"/>
</dbReference>
<protein>
    <submittedName>
        <fullName evidence="1">Uncharacterized protein</fullName>
    </submittedName>
</protein>
<keyword evidence="2" id="KW-1185">Reference proteome</keyword>